<evidence type="ECO:0000256" key="1">
    <source>
        <dbReference type="ARBA" id="ARBA00004752"/>
    </source>
</evidence>
<dbReference type="GO" id="GO:0004180">
    <property type="term" value="F:carboxypeptidase activity"/>
    <property type="evidence" value="ECO:0007669"/>
    <property type="project" value="UniProtKB-ARBA"/>
</dbReference>
<accession>A0A378FML5</accession>
<dbReference type="GO" id="GO:0009252">
    <property type="term" value="P:peptidoglycan biosynthetic process"/>
    <property type="evidence" value="ECO:0007669"/>
    <property type="project" value="UniProtKB-UniPathway"/>
</dbReference>
<dbReference type="CDD" id="cd16913">
    <property type="entry name" value="YkuD_like"/>
    <property type="match status" value="1"/>
</dbReference>
<evidence type="ECO:0000256" key="3">
    <source>
        <dbReference type="ARBA" id="ARBA00022679"/>
    </source>
</evidence>
<feature type="domain" description="L,D-TPase catalytic" evidence="9">
    <location>
        <begin position="44"/>
        <end position="174"/>
    </location>
</feature>
<dbReference type="Pfam" id="PF03734">
    <property type="entry name" value="YkuD"/>
    <property type="match status" value="1"/>
</dbReference>
<dbReference type="EMBL" id="UGNC01000005">
    <property type="protein sequence ID" value="STW46147.1"/>
    <property type="molecule type" value="Genomic_DNA"/>
</dbReference>
<keyword evidence="8" id="KW-0732">Signal</keyword>
<reference evidence="10 11" key="1">
    <citation type="submission" date="2018-06" db="EMBL/GenBank/DDBJ databases">
        <authorList>
            <consortium name="Pathogen Informatics"/>
            <person name="Doyle S."/>
        </authorList>
    </citation>
    <scope>NUCLEOTIDE SEQUENCE [LARGE SCALE GENOMIC DNA]</scope>
    <source>
        <strain evidence="10 11">NCTC9617</strain>
    </source>
</reference>
<dbReference type="GO" id="GO:0071555">
    <property type="term" value="P:cell wall organization"/>
    <property type="evidence" value="ECO:0007669"/>
    <property type="project" value="UniProtKB-UniRule"/>
</dbReference>
<gene>
    <name evidence="10" type="ORF">NCTC9617_02648</name>
</gene>
<dbReference type="SUPFAM" id="SSF141523">
    <property type="entry name" value="L,D-transpeptidase catalytic domain-like"/>
    <property type="match status" value="1"/>
</dbReference>
<evidence type="ECO:0000256" key="8">
    <source>
        <dbReference type="SAM" id="SignalP"/>
    </source>
</evidence>
<evidence type="ECO:0000256" key="7">
    <source>
        <dbReference type="PROSITE-ProRule" id="PRU01373"/>
    </source>
</evidence>
<feature type="active site" description="Proton donor/acceptor" evidence="7">
    <location>
        <position position="135"/>
    </location>
</feature>
<comment type="pathway">
    <text evidence="1 7">Cell wall biogenesis; peptidoglycan biosynthesis.</text>
</comment>
<sequence>MRKIALFIAMLLLPCVSFAGLLSSNSPTTPVSKEYKQQLMGSPVYIEIFKEERMLDLYVKMGETYQLLDSYRICNYSGGLGPKQRQGDFKSPEGFYNVTRSQLKPDSRFYKAINIGFPNAYDRAHGYEGKYLMIHGDCVSVGCYAMTDSGIDEIFQFVTGALVFGQPSVQVSIYPFRMTNANMERHKYSYYADFWKQLKPGYDYFQQTHKPPVVSVTDGRYVVSKPLSHEVVQPQLASNYTLPETNKRPLAWHDLMPGFIGRQRLRGDNRDHIVGCGLALKVDLHILVQQFCHAERRSPGDPVQIGRAERHYVAPVRQQHVEHPFLT</sequence>
<dbReference type="Proteomes" id="UP000255167">
    <property type="component" value="Unassembled WGS sequence"/>
</dbReference>
<name>A0A378FML5_KLEPN</name>
<comment type="similarity">
    <text evidence="2">Belongs to the YkuD family.</text>
</comment>
<dbReference type="PANTHER" id="PTHR36699:SF1">
    <property type="entry name" value="L,D-TRANSPEPTIDASE YAFK-RELATED"/>
    <property type="match status" value="1"/>
</dbReference>
<evidence type="ECO:0000259" key="9">
    <source>
        <dbReference type="PROSITE" id="PS52029"/>
    </source>
</evidence>
<dbReference type="PROSITE" id="PS52029">
    <property type="entry name" value="LD_TPASE"/>
    <property type="match status" value="1"/>
</dbReference>
<evidence type="ECO:0000313" key="10">
    <source>
        <dbReference type="EMBL" id="STW46147.1"/>
    </source>
</evidence>
<organism evidence="10 11">
    <name type="scientific">Klebsiella pneumoniae</name>
    <dbReference type="NCBI Taxonomy" id="573"/>
    <lineage>
        <taxon>Bacteria</taxon>
        <taxon>Pseudomonadati</taxon>
        <taxon>Pseudomonadota</taxon>
        <taxon>Gammaproteobacteria</taxon>
        <taxon>Enterobacterales</taxon>
        <taxon>Enterobacteriaceae</taxon>
        <taxon>Klebsiella/Raoultella group</taxon>
        <taxon>Klebsiella</taxon>
        <taxon>Klebsiella pneumoniae complex</taxon>
    </lineage>
</organism>
<dbReference type="GO" id="GO:0016740">
    <property type="term" value="F:transferase activity"/>
    <property type="evidence" value="ECO:0007669"/>
    <property type="project" value="UniProtKB-KW"/>
</dbReference>
<dbReference type="InterPro" id="IPR038063">
    <property type="entry name" value="Transpep_catalytic_dom"/>
</dbReference>
<evidence type="ECO:0000256" key="5">
    <source>
        <dbReference type="ARBA" id="ARBA00022984"/>
    </source>
</evidence>
<feature type="chain" id="PRO_5016739043" evidence="8">
    <location>
        <begin position="20"/>
        <end position="327"/>
    </location>
</feature>
<keyword evidence="6 7" id="KW-0961">Cell wall biogenesis/degradation</keyword>
<dbReference type="PANTHER" id="PTHR36699">
    <property type="entry name" value="LD-TRANSPEPTIDASE"/>
    <property type="match status" value="1"/>
</dbReference>
<evidence type="ECO:0000256" key="2">
    <source>
        <dbReference type="ARBA" id="ARBA00005992"/>
    </source>
</evidence>
<keyword evidence="5 7" id="KW-0573">Peptidoglycan synthesis</keyword>
<protein>
    <submittedName>
        <fullName evidence="10">Transpeptidase</fullName>
    </submittedName>
</protein>
<keyword evidence="3" id="KW-0808">Transferase</keyword>
<proteinExistence type="inferred from homology"/>
<dbReference type="InterPro" id="IPR005490">
    <property type="entry name" value="LD_TPept_cat_dom"/>
</dbReference>
<dbReference type="AlphaFoldDB" id="A0A378FML5"/>
<feature type="signal peptide" evidence="8">
    <location>
        <begin position="1"/>
        <end position="19"/>
    </location>
</feature>
<evidence type="ECO:0000313" key="11">
    <source>
        <dbReference type="Proteomes" id="UP000255167"/>
    </source>
</evidence>
<keyword evidence="4 7" id="KW-0133">Cell shape</keyword>
<evidence type="ECO:0000256" key="6">
    <source>
        <dbReference type="ARBA" id="ARBA00023316"/>
    </source>
</evidence>
<feature type="active site" description="Nucleophile" evidence="7">
    <location>
        <position position="143"/>
    </location>
</feature>
<dbReference type="NCBIfam" id="NF040599">
    <property type="entry name" value="LdtF_DpaA_YafK"/>
    <property type="match status" value="1"/>
</dbReference>
<dbReference type="GO" id="GO:0008360">
    <property type="term" value="P:regulation of cell shape"/>
    <property type="evidence" value="ECO:0007669"/>
    <property type="project" value="UniProtKB-UniRule"/>
</dbReference>
<dbReference type="UniPathway" id="UPA00219"/>
<evidence type="ECO:0000256" key="4">
    <source>
        <dbReference type="ARBA" id="ARBA00022960"/>
    </source>
</evidence>